<keyword evidence="4" id="KW-0630">Potassium</keyword>
<dbReference type="InterPro" id="IPR003280">
    <property type="entry name" value="2pore_dom_K_chnl"/>
</dbReference>
<reference evidence="13" key="1">
    <citation type="journal article" date="2018" name="PLoS ONE">
        <title>Chinook salmon (Oncorhynchus tshawytscha) genome and transcriptome.</title>
        <authorList>
            <person name="Christensen K.A."/>
            <person name="Leong J.S."/>
            <person name="Sakhrani D."/>
            <person name="Biagi C.A."/>
            <person name="Minkley D.R."/>
            <person name="Withler R.E."/>
            <person name="Rondeau E.B."/>
            <person name="Koop B.F."/>
            <person name="Devlin R.H."/>
        </authorList>
    </citation>
    <scope>NUCLEOTIDE SEQUENCE [LARGE SCALE GENOMIC DNA]</scope>
</reference>
<sequence>MSLALGKTRSSIENSKKCTSKLWKLFPHVFLILSLVGYAALGAVLFWCIEGGSVYKTEGEYHEFLGKLLRTIQNYPGNLSSNSSQEQHLVKELEKEINGGFKSIWLQRPERWTFYPSLFFCCTVFTTVGYGEIYPVTLPGKVVCILYAMVAPIWPLVPLPGHREARARGPGWLPGRDLYLQPRGGGPGAHGHPTCPPQPAVCEAQVHPAAKQHRDLQSHHCPGKLQQAGPTGAEPFLP</sequence>
<dbReference type="AlphaFoldDB" id="A0AAZ3PX21"/>
<keyword evidence="3 10" id="KW-0812">Transmembrane</keyword>
<dbReference type="GO" id="GO:0030322">
    <property type="term" value="P:stabilization of membrane potential"/>
    <property type="evidence" value="ECO:0007669"/>
    <property type="project" value="TreeGrafter"/>
</dbReference>
<evidence type="ECO:0000256" key="5">
    <source>
        <dbReference type="ARBA" id="ARBA00022989"/>
    </source>
</evidence>
<protein>
    <recommendedName>
        <fullName evidence="11">Potassium channel domain-containing protein</fullName>
    </recommendedName>
</protein>
<dbReference type="GeneTree" id="ENSGT00940000165789"/>
<dbReference type="PANTHER" id="PTHR11003">
    <property type="entry name" value="POTASSIUM CHANNEL, SUBFAMILY K"/>
    <property type="match status" value="1"/>
</dbReference>
<evidence type="ECO:0000256" key="7">
    <source>
        <dbReference type="ARBA" id="ARBA00023136"/>
    </source>
</evidence>
<proteinExistence type="predicted"/>
<feature type="transmembrane region" description="Helical" evidence="10">
    <location>
        <begin position="112"/>
        <end position="130"/>
    </location>
</feature>
<evidence type="ECO:0000256" key="1">
    <source>
        <dbReference type="ARBA" id="ARBA00004141"/>
    </source>
</evidence>
<evidence type="ECO:0000256" key="10">
    <source>
        <dbReference type="SAM" id="Phobius"/>
    </source>
</evidence>
<keyword evidence="2" id="KW-0813">Transport</keyword>
<evidence type="ECO:0000259" key="11">
    <source>
        <dbReference type="Pfam" id="PF07885"/>
    </source>
</evidence>
<evidence type="ECO:0000256" key="3">
    <source>
        <dbReference type="ARBA" id="ARBA00022692"/>
    </source>
</evidence>
<keyword evidence="7 10" id="KW-0472">Membrane</keyword>
<evidence type="ECO:0000313" key="12">
    <source>
        <dbReference type="Ensembl" id="ENSOTSP00005121176.1"/>
    </source>
</evidence>
<evidence type="ECO:0000256" key="6">
    <source>
        <dbReference type="ARBA" id="ARBA00023065"/>
    </source>
</evidence>
<accession>A0AAZ3PX21</accession>
<reference evidence="12" key="3">
    <citation type="submission" date="2025-09" db="UniProtKB">
        <authorList>
            <consortium name="Ensembl"/>
        </authorList>
    </citation>
    <scope>IDENTIFICATION</scope>
</reference>
<evidence type="ECO:0000256" key="8">
    <source>
        <dbReference type="ARBA" id="ARBA00023303"/>
    </source>
</evidence>
<evidence type="ECO:0000256" key="4">
    <source>
        <dbReference type="ARBA" id="ARBA00022958"/>
    </source>
</evidence>
<feature type="transmembrane region" description="Helical" evidence="10">
    <location>
        <begin position="136"/>
        <end position="157"/>
    </location>
</feature>
<keyword evidence="8" id="KW-0407">Ion channel</keyword>
<dbReference type="GO" id="GO:0005886">
    <property type="term" value="C:plasma membrane"/>
    <property type="evidence" value="ECO:0007669"/>
    <property type="project" value="TreeGrafter"/>
</dbReference>
<feature type="region of interest" description="Disordered" evidence="9">
    <location>
        <begin position="213"/>
        <end position="238"/>
    </location>
</feature>
<keyword evidence="13" id="KW-1185">Reference proteome</keyword>
<organism evidence="12 13">
    <name type="scientific">Oncorhynchus tshawytscha</name>
    <name type="common">Chinook salmon</name>
    <name type="synonym">Salmo tshawytscha</name>
    <dbReference type="NCBI Taxonomy" id="74940"/>
    <lineage>
        <taxon>Eukaryota</taxon>
        <taxon>Metazoa</taxon>
        <taxon>Chordata</taxon>
        <taxon>Craniata</taxon>
        <taxon>Vertebrata</taxon>
        <taxon>Euteleostomi</taxon>
        <taxon>Actinopterygii</taxon>
        <taxon>Neopterygii</taxon>
        <taxon>Teleostei</taxon>
        <taxon>Protacanthopterygii</taxon>
        <taxon>Salmoniformes</taxon>
        <taxon>Salmonidae</taxon>
        <taxon>Salmoninae</taxon>
        <taxon>Oncorhynchus</taxon>
    </lineage>
</organism>
<keyword evidence="5 10" id="KW-1133">Transmembrane helix</keyword>
<evidence type="ECO:0000313" key="13">
    <source>
        <dbReference type="Proteomes" id="UP000694402"/>
    </source>
</evidence>
<dbReference type="Ensembl" id="ENSOTST00005171974.1">
    <property type="protein sequence ID" value="ENSOTSP00005121176.1"/>
    <property type="gene ID" value="ENSOTSG00005058702.1"/>
</dbReference>
<dbReference type="GO" id="GO:0015271">
    <property type="term" value="F:outward rectifier potassium channel activity"/>
    <property type="evidence" value="ECO:0007669"/>
    <property type="project" value="TreeGrafter"/>
</dbReference>
<dbReference type="InterPro" id="IPR013099">
    <property type="entry name" value="K_chnl_dom"/>
</dbReference>
<feature type="domain" description="Potassium channel" evidence="11">
    <location>
        <begin position="107"/>
        <end position="150"/>
    </location>
</feature>
<feature type="transmembrane region" description="Helical" evidence="10">
    <location>
        <begin position="29"/>
        <end position="49"/>
    </location>
</feature>
<keyword evidence="6" id="KW-0406">Ion transport</keyword>
<name>A0AAZ3PX21_ONCTS</name>
<dbReference type="Pfam" id="PF07885">
    <property type="entry name" value="Ion_trans_2"/>
    <property type="match status" value="1"/>
</dbReference>
<reference evidence="12" key="2">
    <citation type="submission" date="2025-08" db="UniProtKB">
        <authorList>
            <consortium name="Ensembl"/>
        </authorList>
    </citation>
    <scope>IDENTIFICATION</scope>
</reference>
<comment type="subcellular location">
    <subcellularLocation>
        <location evidence="1">Membrane</location>
        <topology evidence="1">Multi-pass membrane protein</topology>
    </subcellularLocation>
</comment>
<dbReference type="GO" id="GO:0022841">
    <property type="term" value="F:potassium ion leak channel activity"/>
    <property type="evidence" value="ECO:0007669"/>
    <property type="project" value="TreeGrafter"/>
</dbReference>
<evidence type="ECO:0000256" key="2">
    <source>
        <dbReference type="ARBA" id="ARBA00022448"/>
    </source>
</evidence>
<evidence type="ECO:0000256" key="9">
    <source>
        <dbReference type="SAM" id="MobiDB-lite"/>
    </source>
</evidence>
<dbReference type="Gene3D" id="1.10.287.70">
    <property type="match status" value="1"/>
</dbReference>
<dbReference type="SUPFAM" id="SSF81324">
    <property type="entry name" value="Voltage-gated potassium channels"/>
    <property type="match status" value="1"/>
</dbReference>
<dbReference type="PANTHER" id="PTHR11003:SF346">
    <property type="entry name" value="POTASSIUM CHANNEL SUBFAMILY K MEMBER 18"/>
    <property type="match status" value="1"/>
</dbReference>
<gene>
    <name evidence="12" type="primary">KCNK18</name>
</gene>
<dbReference type="Proteomes" id="UP000694402">
    <property type="component" value="Unassembled WGS sequence"/>
</dbReference>